<proteinExistence type="predicted"/>
<organism evidence="2 3">
    <name type="scientific">Arthrobacter oryzae</name>
    <dbReference type="NCBI Taxonomy" id="409290"/>
    <lineage>
        <taxon>Bacteria</taxon>
        <taxon>Bacillati</taxon>
        <taxon>Actinomycetota</taxon>
        <taxon>Actinomycetes</taxon>
        <taxon>Micrococcales</taxon>
        <taxon>Micrococcaceae</taxon>
        <taxon>Arthrobacter</taxon>
    </lineage>
</organism>
<dbReference type="GO" id="GO:0016491">
    <property type="term" value="F:oxidoreductase activity"/>
    <property type="evidence" value="ECO:0007669"/>
    <property type="project" value="InterPro"/>
</dbReference>
<dbReference type="InterPro" id="IPR029039">
    <property type="entry name" value="Flavoprotein-like_sf"/>
</dbReference>
<dbReference type="Proteomes" id="UP000276055">
    <property type="component" value="Unassembled WGS sequence"/>
</dbReference>
<sequence length="197" mass="21332">MIRIAIVLGSTRPGRLGKAVADWVDSRAKERGDATFDVLDVADFGLPLLDEPLPPSFGRYSHPHTKAWSDAVAGFDGYIFVTGEYNHSIPGALKNALDFLYKEWNNKAAGFVGYGSSGGIRAVEHLRSVAGELQMADVRAQVVLPFATEFENYRAFIPTASAEASLQTLFDQVIAWAGALKTLRPERVHGNEPGVAA</sequence>
<dbReference type="SUPFAM" id="SSF52218">
    <property type="entry name" value="Flavoproteins"/>
    <property type="match status" value="1"/>
</dbReference>
<dbReference type="Gene3D" id="3.40.50.360">
    <property type="match status" value="1"/>
</dbReference>
<dbReference type="GO" id="GO:0005829">
    <property type="term" value="C:cytosol"/>
    <property type="evidence" value="ECO:0007669"/>
    <property type="project" value="TreeGrafter"/>
</dbReference>
<feature type="domain" description="NADPH-dependent FMN reductase-like" evidence="1">
    <location>
        <begin position="3"/>
        <end position="148"/>
    </location>
</feature>
<dbReference type="PANTHER" id="PTHR30543:SF21">
    <property type="entry name" value="NAD(P)H-DEPENDENT FMN REDUCTASE LOT6"/>
    <property type="match status" value="1"/>
</dbReference>
<dbReference type="OrthoDB" id="9812295at2"/>
<dbReference type="RefSeq" id="WP_120952704.1">
    <property type="nucleotide sequence ID" value="NZ_RBIR01000003.1"/>
</dbReference>
<dbReference type="EMBL" id="RBIR01000003">
    <property type="protein sequence ID" value="RKR20044.1"/>
    <property type="molecule type" value="Genomic_DNA"/>
</dbReference>
<protein>
    <submittedName>
        <fullName evidence="2">NAD(P)H-dependent FMN reductase</fullName>
    </submittedName>
</protein>
<evidence type="ECO:0000313" key="2">
    <source>
        <dbReference type="EMBL" id="RKR20044.1"/>
    </source>
</evidence>
<accession>A0A495EST6</accession>
<dbReference type="Pfam" id="PF03358">
    <property type="entry name" value="FMN_red"/>
    <property type="match status" value="1"/>
</dbReference>
<comment type="caution">
    <text evidence="2">The sequence shown here is derived from an EMBL/GenBank/DDBJ whole genome shotgun (WGS) entry which is preliminary data.</text>
</comment>
<evidence type="ECO:0000259" key="1">
    <source>
        <dbReference type="Pfam" id="PF03358"/>
    </source>
</evidence>
<reference evidence="2 3" key="1">
    <citation type="submission" date="2018-10" db="EMBL/GenBank/DDBJ databases">
        <title>Genomic Encyclopedia of Type Strains, Phase IV (KMG-IV): sequencing the most valuable type-strain genomes for metagenomic binning, comparative biology and taxonomic classification.</title>
        <authorList>
            <person name="Goeker M."/>
        </authorList>
    </citation>
    <scope>NUCLEOTIDE SEQUENCE [LARGE SCALE GENOMIC DNA]</scope>
    <source>
        <strain evidence="2 3">DSM 25586</strain>
    </source>
</reference>
<dbReference type="InterPro" id="IPR005025">
    <property type="entry name" value="FMN_Rdtase-like_dom"/>
</dbReference>
<dbReference type="PANTHER" id="PTHR30543">
    <property type="entry name" value="CHROMATE REDUCTASE"/>
    <property type="match status" value="1"/>
</dbReference>
<name>A0A495EST6_9MICC</name>
<dbReference type="AlphaFoldDB" id="A0A495EST6"/>
<evidence type="ECO:0000313" key="3">
    <source>
        <dbReference type="Proteomes" id="UP000276055"/>
    </source>
</evidence>
<gene>
    <name evidence="2" type="ORF">C8D78_1856</name>
</gene>
<dbReference type="GO" id="GO:0010181">
    <property type="term" value="F:FMN binding"/>
    <property type="evidence" value="ECO:0007669"/>
    <property type="project" value="TreeGrafter"/>
</dbReference>
<dbReference type="InterPro" id="IPR050712">
    <property type="entry name" value="NAD(P)H-dep_reductase"/>
</dbReference>